<sequence length="129" mass="13659">MCERANSAGKQLAVGQLVIVPLRGLHTETGPSLVATDPRLVRGSASGLGAWDMRARPSESEAASANRPKRDPFNFCVLCRRRAFASPPRRRKGGEGTVERATGGEGTGDGEIRRCGRAALASGRSWLGT</sequence>
<evidence type="ECO:0000256" key="1">
    <source>
        <dbReference type="SAM" id="MobiDB-lite"/>
    </source>
</evidence>
<gene>
    <name evidence="2" type="primary">B1053A04.25</name>
</gene>
<organism evidence="2 3">
    <name type="scientific">Oryza sativa subsp. japonica</name>
    <name type="common">Rice</name>
    <dbReference type="NCBI Taxonomy" id="39947"/>
    <lineage>
        <taxon>Eukaryota</taxon>
        <taxon>Viridiplantae</taxon>
        <taxon>Streptophyta</taxon>
        <taxon>Embryophyta</taxon>
        <taxon>Tracheophyta</taxon>
        <taxon>Spermatophyta</taxon>
        <taxon>Magnoliopsida</taxon>
        <taxon>Liliopsida</taxon>
        <taxon>Poales</taxon>
        <taxon>Poaceae</taxon>
        <taxon>BOP clade</taxon>
        <taxon>Oryzoideae</taxon>
        <taxon>Oryzeae</taxon>
        <taxon>Oryzinae</taxon>
        <taxon>Oryza</taxon>
        <taxon>Oryza sativa</taxon>
    </lineage>
</organism>
<evidence type="ECO:0000313" key="3">
    <source>
        <dbReference type="Proteomes" id="UP000000763"/>
    </source>
</evidence>
<feature type="region of interest" description="Disordered" evidence="1">
    <location>
        <begin position="87"/>
        <end position="114"/>
    </location>
</feature>
<dbReference type="Proteomes" id="UP000000763">
    <property type="component" value="Chromosome 2"/>
</dbReference>
<dbReference type="EMBL" id="AP005859">
    <property type="protein sequence ID" value="BAD08161.1"/>
    <property type="molecule type" value="Genomic_DNA"/>
</dbReference>
<proteinExistence type="predicted"/>
<reference evidence="3" key="2">
    <citation type="journal article" date="2008" name="Nucleic Acids Res.">
        <title>The rice annotation project database (RAP-DB): 2008 update.</title>
        <authorList>
            <consortium name="The rice annotation project (RAP)"/>
        </authorList>
    </citation>
    <scope>GENOME REANNOTATION</scope>
    <source>
        <strain evidence="3">cv. Nipponbare</strain>
    </source>
</reference>
<protein>
    <submittedName>
        <fullName evidence="2">Uncharacterized protein</fullName>
    </submittedName>
</protein>
<reference evidence="3" key="1">
    <citation type="journal article" date="2005" name="Nature">
        <title>The map-based sequence of the rice genome.</title>
        <authorList>
            <consortium name="International rice genome sequencing project (IRGSP)"/>
            <person name="Matsumoto T."/>
            <person name="Wu J."/>
            <person name="Kanamori H."/>
            <person name="Katayose Y."/>
            <person name="Fujisawa M."/>
            <person name="Namiki N."/>
            <person name="Mizuno H."/>
            <person name="Yamamoto K."/>
            <person name="Antonio B.A."/>
            <person name="Baba T."/>
            <person name="Sakata K."/>
            <person name="Nagamura Y."/>
            <person name="Aoki H."/>
            <person name="Arikawa K."/>
            <person name="Arita K."/>
            <person name="Bito T."/>
            <person name="Chiden Y."/>
            <person name="Fujitsuka N."/>
            <person name="Fukunaka R."/>
            <person name="Hamada M."/>
            <person name="Harada C."/>
            <person name="Hayashi A."/>
            <person name="Hijishita S."/>
            <person name="Honda M."/>
            <person name="Hosokawa S."/>
            <person name="Ichikawa Y."/>
            <person name="Idonuma A."/>
            <person name="Iijima M."/>
            <person name="Ikeda M."/>
            <person name="Ikeno M."/>
            <person name="Ito K."/>
            <person name="Ito S."/>
            <person name="Ito T."/>
            <person name="Ito Y."/>
            <person name="Ito Y."/>
            <person name="Iwabuchi A."/>
            <person name="Kamiya K."/>
            <person name="Karasawa W."/>
            <person name="Kurita K."/>
            <person name="Katagiri S."/>
            <person name="Kikuta A."/>
            <person name="Kobayashi H."/>
            <person name="Kobayashi N."/>
            <person name="Machita K."/>
            <person name="Maehara T."/>
            <person name="Masukawa M."/>
            <person name="Mizubayashi T."/>
            <person name="Mukai Y."/>
            <person name="Nagasaki H."/>
            <person name="Nagata Y."/>
            <person name="Naito S."/>
            <person name="Nakashima M."/>
            <person name="Nakama Y."/>
            <person name="Nakamichi Y."/>
            <person name="Nakamura M."/>
            <person name="Meguro A."/>
            <person name="Negishi M."/>
            <person name="Ohta I."/>
            <person name="Ohta T."/>
            <person name="Okamoto M."/>
            <person name="Ono N."/>
            <person name="Saji S."/>
            <person name="Sakaguchi M."/>
            <person name="Sakai K."/>
            <person name="Shibata M."/>
            <person name="Shimokawa T."/>
            <person name="Song J."/>
            <person name="Takazaki Y."/>
            <person name="Terasawa K."/>
            <person name="Tsugane M."/>
            <person name="Tsuji K."/>
            <person name="Ueda S."/>
            <person name="Waki K."/>
            <person name="Yamagata H."/>
            <person name="Yamamoto M."/>
            <person name="Yamamoto S."/>
            <person name="Yamane H."/>
            <person name="Yoshiki S."/>
            <person name="Yoshihara R."/>
            <person name="Yukawa K."/>
            <person name="Zhong H."/>
            <person name="Yano M."/>
            <person name="Yuan Q."/>
            <person name="Ouyang S."/>
            <person name="Liu J."/>
            <person name="Jones K.M."/>
            <person name="Gansberger K."/>
            <person name="Moffat K."/>
            <person name="Hill J."/>
            <person name="Bera J."/>
            <person name="Fadrosh D."/>
            <person name="Jin S."/>
            <person name="Johri S."/>
            <person name="Kim M."/>
            <person name="Overton L."/>
            <person name="Reardon M."/>
            <person name="Tsitrin T."/>
            <person name="Vuong H."/>
            <person name="Weaver B."/>
            <person name="Ciecko A."/>
            <person name="Tallon L."/>
            <person name="Jackson J."/>
            <person name="Pai G."/>
            <person name="Aken S.V."/>
            <person name="Utterback T."/>
            <person name="Reidmuller S."/>
            <person name="Feldblyum T."/>
            <person name="Hsiao J."/>
            <person name="Zismann V."/>
            <person name="Iobst S."/>
            <person name="de Vazeille A.R."/>
            <person name="Buell C.R."/>
            <person name="Ying K."/>
            <person name="Li Y."/>
            <person name="Lu T."/>
            <person name="Huang Y."/>
            <person name="Zhao Q."/>
            <person name="Feng Q."/>
            <person name="Zhang L."/>
            <person name="Zhu J."/>
            <person name="Weng Q."/>
            <person name="Mu J."/>
            <person name="Lu Y."/>
            <person name="Fan D."/>
            <person name="Liu Y."/>
            <person name="Guan J."/>
            <person name="Zhang Y."/>
            <person name="Yu S."/>
            <person name="Liu X."/>
            <person name="Zhang Y."/>
            <person name="Hong G."/>
            <person name="Han B."/>
            <person name="Choisne N."/>
            <person name="Demange N."/>
            <person name="Orjeda G."/>
            <person name="Samain S."/>
            <person name="Cattolico L."/>
            <person name="Pelletier E."/>
            <person name="Couloux A."/>
            <person name="Segurens B."/>
            <person name="Wincker P."/>
            <person name="D'Hont A."/>
            <person name="Scarpelli C."/>
            <person name="Weissenbach J."/>
            <person name="Salanoubat M."/>
            <person name="Quetier F."/>
            <person name="Yu Y."/>
            <person name="Kim H.R."/>
            <person name="Rambo T."/>
            <person name="Currie J."/>
            <person name="Collura K."/>
            <person name="Luo M."/>
            <person name="Yang T."/>
            <person name="Ammiraju J.S.S."/>
            <person name="Engler F."/>
            <person name="Soderlund C."/>
            <person name="Wing R.A."/>
            <person name="Palmer L.E."/>
            <person name="de la Bastide M."/>
            <person name="Spiegel L."/>
            <person name="Nascimento L."/>
            <person name="Zutavern T."/>
            <person name="O'Shaughnessy A."/>
            <person name="Dike S."/>
            <person name="Dedhia N."/>
            <person name="Preston R."/>
            <person name="Balija V."/>
            <person name="McCombie W.R."/>
            <person name="Chow T."/>
            <person name="Chen H."/>
            <person name="Chung M."/>
            <person name="Chen C."/>
            <person name="Shaw J."/>
            <person name="Wu H."/>
            <person name="Hsiao K."/>
            <person name="Chao Y."/>
            <person name="Chu M."/>
            <person name="Cheng C."/>
            <person name="Hour A."/>
            <person name="Lee P."/>
            <person name="Lin S."/>
            <person name="Lin Y."/>
            <person name="Liou J."/>
            <person name="Liu S."/>
            <person name="Hsing Y."/>
            <person name="Raghuvanshi S."/>
            <person name="Mohanty A."/>
            <person name="Bharti A.K."/>
            <person name="Gaur A."/>
            <person name="Gupta V."/>
            <person name="Kumar D."/>
            <person name="Ravi V."/>
            <person name="Vij S."/>
            <person name="Kapur A."/>
            <person name="Khurana P."/>
            <person name="Khurana P."/>
            <person name="Khurana J.P."/>
            <person name="Tyagi A.K."/>
            <person name="Gaikwad K."/>
            <person name="Singh A."/>
            <person name="Dalal V."/>
            <person name="Srivastava S."/>
            <person name="Dixit A."/>
            <person name="Pal A.K."/>
            <person name="Ghazi I.A."/>
            <person name="Yadav M."/>
            <person name="Pandit A."/>
            <person name="Bhargava A."/>
            <person name="Sureshbabu K."/>
            <person name="Batra K."/>
            <person name="Sharma T.R."/>
            <person name="Mohapatra T."/>
            <person name="Singh N.K."/>
            <person name="Messing J."/>
            <person name="Nelson A.B."/>
            <person name="Fuks G."/>
            <person name="Kavchok S."/>
            <person name="Keizer G."/>
            <person name="Linton E."/>
            <person name="Llaca V."/>
            <person name="Song R."/>
            <person name="Tanyolac B."/>
            <person name="Young S."/>
            <person name="Ho-Il K."/>
            <person name="Hahn J.H."/>
            <person name="Sangsakoo G."/>
            <person name="Vanavichit A."/>
            <person name="de Mattos Luiz.A.T."/>
            <person name="Zimmer P.D."/>
            <person name="Malone G."/>
            <person name="Dellagostin O."/>
            <person name="de Oliveira A.C."/>
            <person name="Bevan M."/>
            <person name="Bancroft I."/>
            <person name="Minx P."/>
            <person name="Cordum H."/>
            <person name="Wilson R."/>
            <person name="Cheng Z."/>
            <person name="Jin W."/>
            <person name="Jiang J."/>
            <person name="Leong S.A."/>
            <person name="Iwama H."/>
            <person name="Gojobori T."/>
            <person name="Itoh T."/>
            <person name="Niimura Y."/>
            <person name="Fujii Y."/>
            <person name="Habara T."/>
            <person name="Sakai H."/>
            <person name="Sato Y."/>
            <person name="Wilson G."/>
            <person name="Kumar K."/>
            <person name="McCouch S."/>
            <person name="Juretic N."/>
            <person name="Hoen D."/>
            <person name="Wright S."/>
            <person name="Bruskiewich R."/>
            <person name="Bureau T."/>
            <person name="Miyao A."/>
            <person name="Hirochika H."/>
            <person name="Nishikawa T."/>
            <person name="Kadowaki K."/>
            <person name="Sugiura M."/>
            <person name="Burr B."/>
            <person name="Sasaki T."/>
        </authorList>
    </citation>
    <scope>NUCLEOTIDE SEQUENCE [LARGE SCALE GENOMIC DNA]</scope>
    <source>
        <strain evidence="3">cv. Nipponbare</strain>
    </source>
</reference>
<accession>Q6YUP6</accession>
<dbReference type="AlphaFoldDB" id="Q6YUP6"/>
<name>Q6YUP6_ORYSJ</name>
<evidence type="ECO:0000313" key="2">
    <source>
        <dbReference type="EMBL" id="BAD08161.1"/>
    </source>
</evidence>